<dbReference type="Pfam" id="PF13338">
    <property type="entry name" value="AbiEi_4"/>
    <property type="match status" value="1"/>
</dbReference>
<evidence type="ECO:0000259" key="2">
    <source>
        <dbReference type="Pfam" id="PF13338"/>
    </source>
</evidence>
<keyword evidence="4" id="KW-1185">Reference proteome</keyword>
<evidence type="ECO:0000313" key="4">
    <source>
        <dbReference type="Proteomes" id="UP000585272"/>
    </source>
</evidence>
<dbReference type="Proteomes" id="UP000585272">
    <property type="component" value="Unassembled WGS sequence"/>
</dbReference>
<evidence type="ECO:0000313" key="3">
    <source>
        <dbReference type="EMBL" id="MBB4662596.1"/>
    </source>
</evidence>
<dbReference type="Gene3D" id="3.40.960.10">
    <property type="entry name" value="VSR Endonuclease"/>
    <property type="match status" value="1"/>
</dbReference>
<comment type="caution">
    <text evidence="3">The sequence shown here is derived from an EMBL/GenBank/DDBJ whole genome shotgun (WGS) entry which is preliminary data.</text>
</comment>
<reference evidence="3 4" key="1">
    <citation type="submission" date="2020-08" db="EMBL/GenBank/DDBJ databases">
        <title>Genomic Encyclopedia of Archaeal and Bacterial Type Strains, Phase II (KMG-II): from individual species to whole genera.</title>
        <authorList>
            <person name="Goeker M."/>
        </authorList>
    </citation>
    <scope>NUCLEOTIDE SEQUENCE [LARGE SCALE GENOMIC DNA]</scope>
    <source>
        <strain evidence="3 4">DSM 23288</strain>
    </source>
</reference>
<protein>
    <recommendedName>
        <fullName evidence="5">DUF559 domain-containing protein</fullName>
    </recommendedName>
</protein>
<gene>
    <name evidence="3" type="ORF">BDZ31_002182</name>
</gene>
<evidence type="ECO:0000259" key="1">
    <source>
        <dbReference type="Pfam" id="PF04480"/>
    </source>
</evidence>
<feature type="domain" description="DUF559" evidence="1">
    <location>
        <begin position="220"/>
        <end position="281"/>
    </location>
</feature>
<proteinExistence type="predicted"/>
<dbReference type="SUPFAM" id="SSF52980">
    <property type="entry name" value="Restriction endonuclease-like"/>
    <property type="match status" value="1"/>
</dbReference>
<feature type="domain" description="AbiEi antitoxin N-terminal" evidence="2">
    <location>
        <begin position="2"/>
        <end position="36"/>
    </location>
</feature>
<accession>A0A840ICN7</accession>
<dbReference type="InterPro" id="IPR011335">
    <property type="entry name" value="Restrct_endonuc-II-like"/>
</dbReference>
<evidence type="ECO:0008006" key="5">
    <source>
        <dbReference type="Google" id="ProtNLM"/>
    </source>
</evidence>
<dbReference type="EMBL" id="JACHNU010000002">
    <property type="protein sequence ID" value="MBB4662596.1"/>
    <property type="molecule type" value="Genomic_DNA"/>
</dbReference>
<dbReference type="Pfam" id="PF04480">
    <property type="entry name" value="DUF559"/>
    <property type="match status" value="1"/>
</dbReference>
<sequence>MVSRQQLEQAGLSAQQVRTRMGDGRLVRLHRGVYAVGHDRLREEGRWLAAVMACGPGALLSHRSAAVLHGLRPAWRGAIEVTTGWHRAASAGVCVHARRRLAPADGAVVRGVPVTTVERTLVDLADVLRPEQLRSALVRAEEARSADVREIERALGRLRGRPGRGHAALLDALAEMRERGGDRTRSDLEELFLSLVARAGLPRPRTNVWFPSPDGGGVEVDAVWRDERVAVELDSWRHHRGRDAFERDRRKANALLLAGWTVLRFADADLTRRADETVALLDAALRRGPVSSSRR</sequence>
<organism evidence="3 4">
    <name type="scientific">Conexibacter arvalis</name>
    <dbReference type="NCBI Taxonomy" id="912552"/>
    <lineage>
        <taxon>Bacteria</taxon>
        <taxon>Bacillati</taxon>
        <taxon>Actinomycetota</taxon>
        <taxon>Thermoleophilia</taxon>
        <taxon>Solirubrobacterales</taxon>
        <taxon>Conexibacteraceae</taxon>
        <taxon>Conexibacter</taxon>
    </lineage>
</organism>
<name>A0A840ICN7_9ACTN</name>
<dbReference type="AlphaFoldDB" id="A0A840ICN7"/>
<dbReference type="InterPro" id="IPR025159">
    <property type="entry name" value="AbiEi_N"/>
</dbReference>
<dbReference type="InterPro" id="IPR007569">
    <property type="entry name" value="DUF559"/>
</dbReference>